<evidence type="ECO:0000256" key="1">
    <source>
        <dbReference type="ARBA" id="ARBA00004141"/>
    </source>
</evidence>
<keyword evidence="2" id="KW-0328">Glycosyltransferase</keyword>
<keyword evidence="4 7" id="KW-0812">Transmembrane</keyword>
<gene>
    <name evidence="9" type="ORF">EYC82_05535</name>
</gene>
<dbReference type="SUPFAM" id="SSF53448">
    <property type="entry name" value="Nucleotide-diphospho-sugar transferases"/>
    <property type="match status" value="1"/>
</dbReference>
<proteinExistence type="predicted"/>
<name>A0ABT3T3G4_9GAMM</name>
<protein>
    <submittedName>
        <fullName evidence="9">Glycosyltransferase</fullName>
    </submittedName>
</protein>
<reference evidence="9" key="1">
    <citation type="submission" date="2019-02" db="EMBL/GenBank/DDBJ databases">
        <authorList>
            <person name="Li S.-H."/>
        </authorList>
    </citation>
    <scope>NUCLEOTIDE SEQUENCE</scope>
    <source>
        <strain evidence="9">IMCC11814</strain>
    </source>
</reference>
<dbReference type="InterPro" id="IPR050256">
    <property type="entry name" value="Glycosyltransferase_2"/>
</dbReference>
<evidence type="ECO:0000313" key="10">
    <source>
        <dbReference type="Proteomes" id="UP001143304"/>
    </source>
</evidence>
<dbReference type="EMBL" id="SHNO01000001">
    <property type="protein sequence ID" value="MCX2976812.1"/>
    <property type="molecule type" value="Genomic_DNA"/>
</dbReference>
<keyword evidence="10" id="KW-1185">Reference proteome</keyword>
<evidence type="ECO:0000256" key="7">
    <source>
        <dbReference type="SAM" id="Phobius"/>
    </source>
</evidence>
<feature type="transmembrane region" description="Helical" evidence="7">
    <location>
        <begin position="278"/>
        <end position="298"/>
    </location>
</feature>
<evidence type="ECO:0000259" key="8">
    <source>
        <dbReference type="Pfam" id="PF00535"/>
    </source>
</evidence>
<evidence type="ECO:0000256" key="4">
    <source>
        <dbReference type="ARBA" id="ARBA00022692"/>
    </source>
</evidence>
<evidence type="ECO:0000256" key="2">
    <source>
        <dbReference type="ARBA" id="ARBA00022676"/>
    </source>
</evidence>
<dbReference type="InterPro" id="IPR001173">
    <property type="entry name" value="Glyco_trans_2-like"/>
</dbReference>
<keyword evidence="5 7" id="KW-1133">Transmembrane helix</keyword>
<dbReference type="Pfam" id="PF00535">
    <property type="entry name" value="Glycos_transf_2"/>
    <property type="match status" value="1"/>
</dbReference>
<dbReference type="PANTHER" id="PTHR48090">
    <property type="entry name" value="UNDECAPRENYL-PHOSPHATE 4-DEOXY-4-FORMAMIDO-L-ARABINOSE TRANSFERASE-RELATED"/>
    <property type="match status" value="1"/>
</dbReference>
<dbReference type="PANTHER" id="PTHR48090:SF1">
    <property type="entry name" value="PROPHAGE BACTOPRENOL GLUCOSYL TRANSFERASE HOMOLOG"/>
    <property type="match status" value="1"/>
</dbReference>
<comment type="subcellular location">
    <subcellularLocation>
        <location evidence="1">Membrane</location>
        <topology evidence="1">Multi-pass membrane protein</topology>
    </subcellularLocation>
</comment>
<dbReference type="Gene3D" id="3.90.550.10">
    <property type="entry name" value="Spore Coat Polysaccharide Biosynthesis Protein SpsA, Chain A"/>
    <property type="match status" value="1"/>
</dbReference>
<dbReference type="CDD" id="cd04187">
    <property type="entry name" value="DPM1_like_bac"/>
    <property type="match status" value="1"/>
</dbReference>
<sequence>MSSQKVPVIGLIVPCKNEEPVLPETARTMKSKIDSLVARGMVNSASRIYFIDDGSTDGTWEIICQLAESDSCFQGVKLTRNFGHQFAVYAGLMHAEGDALISIDADLQDDINAIDEMVGCFLKGDEVVYGVRGDRHSDKKLKRWTAALHYWLSGRLGVRTVPHHADFRLLSRQAVTLLGQFRETNLYLRGVVPLLGLPSSQVHYARGPRMAGESKYGFADMFGLSVDGLTSFSILPLRVISLLGLFVFLVSMVFGVWALVAYIVGLTTPLDGWAPTGIPIYLLGGLQILSIGVVGEYIGKTYMEVKSRPTYLIEKTVSKASD</sequence>
<comment type="caution">
    <text evidence="9">The sequence shown here is derived from an EMBL/GenBank/DDBJ whole genome shotgun (WGS) entry which is preliminary data.</text>
</comment>
<dbReference type="InterPro" id="IPR029044">
    <property type="entry name" value="Nucleotide-diphossugar_trans"/>
</dbReference>
<feature type="domain" description="Glycosyltransferase 2-like" evidence="8">
    <location>
        <begin position="12"/>
        <end position="146"/>
    </location>
</feature>
<evidence type="ECO:0000256" key="3">
    <source>
        <dbReference type="ARBA" id="ARBA00022679"/>
    </source>
</evidence>
<feature type="transmembrane region" description="Helical" evidence="7">
    <location>
        <begin position="239"/>
        <end position="266"/>
    </location>
</feature>
<dbReference type="Proteomes" id="UP001143304">
    <property type="component" value="Unassembled WGS sequence"/>
</dbReference>
<evidence type="ECO:0000256" key="5">
    <source>
        <dbReference type="ARBA" id="ARBA00022989"/>
    </source>
</evidence>
<evidence type="ECO:0000256" key="6">
    <source>
        <dbReference type="ARBA" id="ARBA00023136"/>
    </source>
</evidence>
<keyword evidence="6 7" id="KW-0472">Membrane</keyword>
<keyword evidence="3" id="KW-0808">Transferase</keyword>
<dbReference type="RefSeq" id="WP_279248553.1">
    <property type="nucleotide sequence ID" value="NZ_SHNO01000001.1"/>
</dbReference>
<accession>A0ABT3T3G4</accession>
<organism evidence="9 10">
    <name type="scientific">Candidatus Marimicrobium litorale</name>
    <dbReference type="NCBI Taxonomy" id="2518991"/>
    <lineage>
        <taxon>Bacteria</taxon>
        <taxon>Pseudomonadati</taxon>
        <taxon>Pseudomonadota</taxon>
        <taxon>Gammaproteobacteria</taxon>
        <taxon>Cellvibrionales</taxon>
        <taxon>Halieaceae</taxon>
        <taxon>Marimicrobium</taxon>
    </lineage>
</organism>
<evidence type="ECO:0000313" key="9">
    <source>
        <dbReference type="EMBL" id="MCX2976812.1"/>
    </source>
</evidence>